<dbReference type="EMBL" id="AP021906">
    <property type="protein sequence ID" value="BBP90341.1"/>
    <property type="molecule type" value="Genomic_DNA"/>
</dbReference>
<evidence type="ECO:0000256" key="2">
    <source>
        <dbReference type="ARBA" id="ARBA00022679"/>
    </source>
</evidence>
<feature type="domain" description="CheR-type methyltransferase" evidence="4">
    <location>
        <begin position="1"/>
        <end position="54"/>
    </location>
</feature>
<dbReference type="InterPro" id="IPR022642">
    <property type="entry name" value="CheR_C"/>
</dbReference>
<dbReference type="GO" id="GO:0008757">
    <property type="term" value="F:S-adenosylmethionine-dependent methyltransferase activity"/>
    <property type="evidence" value="ECO:0007669"/>
    <property type="project" value="InterPro"/>
</dbReference>
<dbReference type="Pfam" id="PF01739">
    <property type="entry name" value="CheR"/>
    <property type="match status" value="1"/>
</dbReference>
<keyword evidence="1" id="KW-0489">Methyltransferase</keyword>
<dbReference type="AlphaFoldDB" id="A0A5S9MBR5"/>
<evidence type="ECO:0000313" key="6">
    <source>
        <dbReference type="Proteomes" id="UP000464658"/>
    </source>
</evidence>
<proteinExistence type="predicted"/>
<dbReference type="InterPro" id="IPR050903">
    <property type="entry name" value="Bact_Chemotaxis_MeTrfase"/>
</dbReference>
<evidence type="ECO:0000256" key="1">
    <source>
        <dbReference type="ARBA" id="ARBA00022603"/>
    </source>
</evidence>
<organism evidence="5 6">
    <name type="scientific">Bacillus safensis</name>
    <dbReference type="NCBI Taxonomy" id="561879"/>
    <lineage>
        <taxon>Bacteria</taxon>
        <taxon>Bacillati</taxon>
        <taxon>Bacillota</taxon>
        <taxon>Bacilli</taxon>
        <taxon>Bacillales</taxon>
        <taxon>Bacillaceae</taxon>
        <taxon>Bacillus</taxon>
    </lineage>
</organism>
<evidence type="ECO:0000256" key="3">
    <source>
        <dbReference type="ARBA" id="ARBA00022691"/>
    </source>
</evidence>
<dbReference type="Proteomes" id="UP000464658">
    <property type="component" value="Chromosome"/>
</dbReference>
<sequence length="78" mass="9741">MKDEVRKHIQFKKHNLLADPYEKQLDLIVCRNVLIYFTEEAKEEIYLKNEQQFKTKWRIICWFYRANFSPRKVWTDIC</sequence>
<dbReference type="PANTHER" id="PTHR24422">
    <property type="entry name" value="CHEMOTAXIS PROTEIN METHYLTRANSFERASE"/>
    <property type="match status" value="1"/>
</dbReference>
<dbReference type="PROSITE" id="PS50123">
    <property type="entry name" value="CHER"/>
    <property type="match status" value="1"/>
</dbReference>
<dbReference type="PANTHER" id="PTHR24422:SF19">
    <property type="entry name" value="CHEMOTAXIS PROTEIN METHYLTRANSFERASE"/>
    <property type="match status" value="1"/>
</dbReference>
<keyword evidence="2" id="KW-0808">Transferase</keyword>
<keyword evidence="3" id="KW-0949">S-adenosyl-L-methionine</keyword>
<protein>
    <recommendedName>
        <fullName evidence="4">CheR-type methyltransferase domain-containing protein</fullName>
    </recommendedName>
</protein>
<dbReference type="InterPro" id="IPR029063">
    <property type="entry name" value="SAM-dependent_MTases_sf"/>
</dbReference>
<evidence type="ECO:0000313" key="5">
    <source>
        <dbReference type="EMBL" id="BBP90341.1"/>
    </source>
</evidence>
<dbReference type="Gene3D" id="3.40.50.150">
    <property type="entry name" value="Vaccinia Virus protein VP39"/>
    <property type="match status" value="1"/>
</dbReference>
<reference evidence="5 6" key="1">
    <citation type="submission" date="2019-12" db="EMBL/GenBank/DDBJ databases">
        <title>Full genome sequence of a Bacillus safensis strain isolated from commercially available natto in Indonesia.</title>
        <authorList>
            <person name="Yoshida M."/>
            <person name="Uomi M."/>
            <person name="Waturangi D."/>
            <person name="Ekaputri J.J."/>
            <person name="Setiamarga D.H.E."/>
        </authorList>
    </citation>
    <scope>NUCLEOTIDE SEQUENCE [LARGE SCALE GENOMIC DNA]</scope>
    <source>
        <strain evidence="5 6">IDN1</strain>
    </source>
</reference>
<gene>
    <name evidence="5" type="ORF">BsIDN1_39590</name>
</gene>
<dbReference type="SUPFAM" id="SSF53335">
    <property type="entry name" value="S-adenosyl-L-methionine-dependent methyltransferases"/>
    <property type="match status" value="1"/>
</dbReference>
<evidence type="ECO:0000259" key="4">
    <source>
        <dbReference type="PROSITE" id="PS50123"/>
    </source>
</evidence>
<dbReference type="GO" id="GO:0032259">
    <property type="term" value="P:methylation"/>
    <property type="evidence" value="ECO:0007669"/>
    <property type="project" value="UniProtKB-KW"/>
</dbReference>
<accession>A0A5S9MBR5</accession>
<name>A0A5S9MBR5_BACIA</name>
<dbReference type="InterPro" id="IPR000780">
    <property type="entry name" value="CheR_MeTrfase"/>
</dbReference>